<proteinExistence type="predicted"/>
<name>A0ABD3BEC2_9LAMI</name>
<evidence type="ECO:0000313" key="1">
    <source>
        <dbReference type="EMBL" id="KAL3615175.1"/>
    </source>
</evidence>
<dbReference type="AlphaFoldDB" id="A0ABD3BEC2"/>
<dbReference type="Proteomes" id="UP001632038">
    <property type="component" value="Unassembled WGS sequence"/>
</dbReference>
<dbReference type="EMBL" id="JAVIJP010000100">
    <property type="protein sequence ID" value="KAL3615175.1"/>
    <property type="molecule type" value="Genomic_DNA"/>
</dbReference>
<evidence type="ECO:0000313" key="2">
    <source>
        <dbReference type="Proteomes" id="UP001632038"/>
    </source>
</evidence>
<organism evidence="1 2">
    <name type="scientific">Castilleja foliolosa</name>
    <dbReference type="NCBI Taxonomy" id="1961234"/>
    <lineage>
        <taxon>Eukaryota</taxon>
        <taxon>Viridiplantae</taxon>
        <taxon>Streptophyta</taxon>
        <taxon>Embryophyta</taxon>
        <taxon>Tracheophyta</taxon>
        <taxon>Spermatophyta</taxon>
        <taxon>Magnoliopsida</taxon>
        <taxon>eudicotyledons</taxon>
        <taxon>Gunneridae</taxon>
        <taxon>Pentapetalae</taxon>
        <taxon>asterids</taxon>
        <taxon>lamiids</taxon>
        <taxon>Lamiales</taxon>
        <taxon>Orobanchaceae</taxon>
        <taxon>Pedicularideae</taxon>
        <taxon>Castillejinae</taxon>
        <taxon>Castilleja</taxon>
    </lineage>
</organism>
<protein>
    <recommendedName>
        <fullName evidence="3">Ribosomal protein L33</fullName>
    </recommendedName>
</protein>
<comment type="caution">
    <text evidence="1">The sequence shown here is derived from an EMBL/GenBank/DDBJ whole genome shotgun (WGS) entry which is preliminary data.</text>
</comment>
<sequence>MRIAFARKKYQIVKELGRINMRMKVCQLLKPVTYDDEQKLLSIDYPSLKPQKSFL</sequence>
<accession>A0ABD3BEC2</accession>
<evidence type="ECO:0008006" key="3">
    <source>
        <dbReference type="Google" id="ProtNLM"/>
    </source>
</evidence>
<reference evidence="2" key="1">
    <citation type="journal article" date="2024" name="IScience">
        <title>Strigolactones Initiate the Formation of Haustorium-like Structures in Castilleja.</title>
        <authorList>
            <person name="Buerger M."/>
            <person name="Peterson D."/>
            <person name="Chory J."/>
        </authorList>
    </citation>
    <scope>NUCLEOTIDE SEQUENCE [LARGE SCALE GENOMIC DNA]</scope>
</reference>
<gene>
    <name evidence="1" type="ORF">CASFOL_040836</name>
</gene>
<keyword evidence="2" id="KW-1185">Reference proteome</keyword>